<feature type="coiled-coil region" evidence="1">
    <location>
        <begin position="8"/>
        <end position="64"/>
    </location>
</feature>
<dbReference type="RefSeq" id="WP_014778937.1">
    <property type="nucleotide sequence ID" value="NC_018012.1"/>
</dbReference>
<evidence type="ECO:0008006" key="4">
    <source>
        <dbReference type="Google" id="ProtNLM"/>
    </source>
</evidence>
<dbReference type="OrthoDB" id="9813316at2"/>
<protein>
    <recommendedName>
        <fullName evidence="4">Coiled coil domain-containing protein</fullName>
    </recommendedName>
</protein>
<evidence type="ECO:0000313" key="3">
    <source>
        <dbReference type="Proteomes" id="UP000006062"/>
    </source>
</evidence>
<dbReference type="Proteomes" id="UP000006062">
    <property type="component" value="Chromosome"/>
</dbReference>
<dbReference type="eggNOG" id="ENOG5032B6U">
    <property type="taxonomic scope" value="Bacteria"/>
</dbReference>
<evidence type="ECO:0000313" key="2">
    <source>
        <dbReference type="EMBL" id="AFL74494.1"/>
    </source>
</evidence>
<dbReference type="KEGG" id="tvi:Thivi_2559"/>
<keyword evidence="3" id="KW-1185">Reference proteome</keyword>
<proteinExistence type="predicted"/>
<dbReference type="AlphaFoldDB" id="I3YBX6"/>
<reference evidence="2 3" key="1">
    <citation type="submission" date="2012-06" db="EMBL/GenBank/DDBJ databases">
        <title>Complete sequence of Thiocystis violascens DSM 198.</title>
        <authorList>
            <consortium name="US DOE Joint Genome Institute"/>
            <person name="Lucas S."/>
            <person name="Han J."/>
            <person name="Lapidus A."/>
            <person name="Cheng J.-F."/>
            <person name="Goodwin L."/>
            <person name="Pitluck S."/>
            <person name="Peters L."/>
            <person name="Ovchinnikova G."/>
            <person name="Teshima H."/>
            <person name="Detter J.C."/>
            <person name="Han C."/>
            <person name="Tapia R."/>
            <person name="Land M."/>
            <person name="Hauser L."/>
            <person name="Kyrpides N."/>
            <person name="Ivanova N."/>
            <person name="Pagani I."/>
            <person name="Vogl K."/>
            <person name="Liu Z."/>
            <person name="Frigaard N.-U."/>
            <person name="Bryant D."/>
            <person name="Woyke T."/>
        </authorList>
    </citation>
    <scope>NUCLEOTIDE SEQUENCE [LARGE SCALE GENOMIC DNA]</scope>
    <source>
        <strain evidence="3">ATCC 17096 / DSM 198 / 6111</strain>
    </source>
</reference>
<evidence type="ECO:0000256" key="1">
    <source>
        <dbReference type="SAM" id="Coils"/>
    </source>
</evidence>
<name>I3YBX6_THIV6</name>
<gene>
    <name evidence="2" type="ordered locus">Thivi_2559</name>
</gene>
<organism evidence="2 3">
    <name type="scientific">Thiocystis violascens (strain ATCC 17096 / DSM 198 / 6111)</name>
    <name type="common">Chromatium violascens</name>
    <dbReference type="NCBI Taxonomy" id="765911"/>
    <lineage>
        <taxon>Bacteria</taxon>
        <taxon>Pseudomonadati</taxon>
        <taxon>Pseudomonadota</taxon>
        <taxon>Gammaproteobacteria</taxon>
        <taxon>Chromatiales</taxon>
        <taxon>Chromatiaceae</taxon>
        <taxon>Thiocystis</taxon>
    </lineage>
</organism>
<accession>I3YBX6</accession>
<keyword evidence="1" id="KW-0175">Coiled coil</keyword>
<dbReference type="EMBL" id="CP003154">
    <property type="protein sequence ID" value="AFL74494.1"/>
    <property type="molecule type" value="Genomic_DNA"/>
</dbReference>
<dbReference type="STRING" id="765911.Thivi_2559"/>
<sequence length="95" mass="11467">MLTKDEYVAQIKVQLDEWSKEIDKLQERGHEIKEDARVKYEEQLVALRAKREEGEKKLEEVQAAAENNWEQFKMESDRVWEAFKDSFDTFKSHFK</sequence>
<dbReference type="HOGENOM" id="CLU_142668_5_1_6"/>